<dbReference type="SUPFAM" id="SSF52540">
    <property type="entry name" value="P-loop containing nucleoside triphosphate hydrolases"/>
    <property type="match status" value="1"/>
</dbReference>
<dbReference type="InterPro" id="IPR052279">
    <property type="entry name" value="EngB_GTPase"/>
</dbReference>
<dbReference type="PROSITE" id="PS51706">
    <property type="entry name" value="G_ENGB"/>
    <property type="match status" value="1"/>
</dbReference>
<name>A0A7D9H4D4_DEKBR</name>
<evidence type="ECO:0000256" key="1">
    <source>
        <dbReference type="ARBA" id="ARBA00022723"/>
    </source>
</evidence>
<protein>
    <submittedName>
        <fullName evidence="6">DEBR0S6_01794g1_1</fullName>
    </submittedName>
</protein>
<dbReference type="GO" id="GO:0046872">
    <property type="term" value="F:metal ion binding"/>
    <property type="evidence" value="ECO:0007669"/>
    <property type="project" value="UniProtKB-KW"/>
</dbReference>
<evidence type="ECO:0000256" key="4">
    <source>
        <dbReference type="ARBA" id="ARBA00023134"/>
    </source>
</evidence>
<dbReference type="GO" id="GO:0005739">
    <property type="term" value="C:mitochondrion"/>
    <property type="evidence" value="ECO:0007669"/>
    <property type="project" value="TreeGrafter"/>
</dbReference>
<dbReference type="Pfam" id="PF01926">
    <property type="entry name" value="MMR_HSR1"/>
    <property type="match status" value="1"/>
</dbReference>
<dbReference type="Gene3D" id="3.40.50.300">
    <property type="entry name" value="P-loop containing nucleotide triphosphate hydrolases"/>
    <property type="match status" value="1"/>
</dbReference>
<sequence>MPMLKGLFHGGGIWRTLGKNGIGVGRNFTCNRPSSSLAASISKIKQIIDSPVDRSNAKLKAKNKQTGIDHTEYTERGNVTGNVLMKHFKSHSPLQINYRLNKAQETVVKGFFNKSRITQEWSIFHYEDIPGEKERLQREELMNMDSGIDNVEQERSATDIDDDELTKYDCQSNTHQAMENRRKDNEILDNLPEVIFIGRCNVGKSSLLNQLFAKSNQKARMYAKVKQKAGYTLCLNFYNIGGMLRLVDSPGYGRKGKNVQGELVLQYLENRMLLRQCYLLLDSKVGLNKYDEMIIDSLVQLGVPFDVVFNKIDKIPNSHRIQHMEEVINKSVLQTLKIQPRYYFVSSIENRSGLCGTGINELRYGMLESCGISPDSGKLIPVNKSSQEEEIRMKRKLKNPKMLVHMKMK</sequence>
<keyword evidence="1" id="KW-0479">Metal-binding</keyword>
<dbReference type="PANTHER" id="PTHR46498">
    <property type="entry name" value="GTP-BINDING PROTEIN 8"/>
    <property type="match status" value="1"/>
</dbReference>
<dbReference type="Proteomes" id="UP000478008">
    <property type="component" value="Unassembled WGS sequence"/>
</dbReference>
<dbReference type="CDD" id="cd01876">
    <property type="entry name" value="YihA_EngB"/>
    <property type="match status" value="1"/>
</dbReference>
<evidence type="ECO:0000259" key="5">
    <source>
        <dbReference type="PROSITE" id="PS51706"/>
    </source>
</evidence>
<dbReference type="InterPro" id="IPR030393">
    <property type="entry name" value="G_ENGB_dom"/>
</dbReference>
<accession>A0A7D9H4D4</accession>
<keyword evidence="2" id="KW-0547">Nucleotide-binding</keyword>
<evidence type="ECO:0000256" key="3">
    <source>
        <dbReference type="ARBA" id="ARBA00022842"/>
    </source>
</evidence>
<keyword evidence="3" id="KW-0460">Magnesium</keyword>
<keyword evidence="4" id="KW-0342">GTP-binding</keyword>
<dbReference type="PANTHER" id="PTHR46498:SF1">
    <property type="entry name" value="GTP-BINDING PROTEIN 8"/>
    <property type="match status" value="1"/>
</dbReference>
<dbReference type="EMBL" id="CABFWN010000006">
    <property type="protein sequence ID" value="VUG19867.1"/>
    <property type="molecule type" value="Genomic_DNA"/>
</dbReference>
<evidence type="ECO:0000313" key="7">
    <source>
        <dbReference type="Proteomes" id="UP000478008"/>
    </source>
</evidence>
<feature type="domain" description="EngB-type G" evidence="5">
    <location>
        <begin position="190"/>
        <end position="372"/>
    </location>
</feature>
<dbReference type="GO" id="GO:0005525">
    <property type="term" value="F:GTP binding"/>
    <property type="evidence" value="ECO:0007669"/>
    <property type="project" value="UniProtKB-KW"/>
</dbReference>
<organism evidence="6 7">
    <name type="scientific">Dekkera bruxellensis</name>
    <name type="common">Brettanomyces custersii</name>
    <dbReference type="NCBI Taxonomy" id="5007"/>
    <lineage>
        <taxon>Eukaryota</taxon>
        <taxon>Fungi</taxon>
        <taxon>Dikarya</taxon>
        <taxon>Ascomycota</taxon>
        <taxon>Saccharomycotina</taxon>
        <taxon>Pichiomycetes</taxon>
        <taxon>Pichiales</taxon>
        <taxon>Pichiaceae</taxon>
        <taxon>Brettanomyces</taxon>
    </lineage>
</organism>
<proteinExistence type="predicted"/>
<gene>
    <name evidence="6" type="ORF">DEBR0S6_01794G</name>
</gene>
<dbReference type="InterPro" id="IPR027417">
    <property type="entry name" value="P-loop_NTPase"/>
</dbReference>
<dbReference type="InterPro" id="IPR006073">
    <property type="entry name" value="GTP-bd"/>
</dbReference>
<keyword evidence="7" id="KW-1185">Reference proteome</keyword>
<evidence type="ECO:0000313" key="6">
    <source>
        <dbReference type="EMBL" id="VUG19867.1"/>
    </source>
</evidence>
<evidence type="ECO:0000256" key="2">
    <source>
        <dbReference type="ARBA" id="ARBA00022741"/>
    </source>
</evidence>
<dbReference type="AlphaFoldDB" id="A0A7D9H4D4"/>
<reference evidence="6 7" key="1">
    <citation type="submission" date="2019-07" db="EMBL/GenBank/DDBJ databases">
        <authorList>
            <person name="Friedrich A."/>
            <person name="Schacherer J."/>
        </authorList>
    </citation>
    <scope>NUCLEOTIDE SEQUENCE [LARGE SCALE GENOMIC DNA]</scope>
</reference>